<dbReference type="Proteomes" id="UP000031408">
    <property type="component" value="Unassembled WGS sequence"/>
</dbReference>
<dbReference type="InterPro" id="IPR007742">
    <property type="entry name" value="NosD_dom"/>
</dbReference>
<sequence>MRSLLTILFSLVALVVSAGIIEVGKDKNTKSLKLGVSLAKSGDTIMLYPGLYREGNIVISKQIQLIGVGNPVLDGELKHEMLTITGHNIVVKGITFRNAGYSSFNDYAAIKIIDAGNVRVEDNNIINSSFAIHIANSTESIIRGNTIRGNNKSEHSSGNGIHLWKCSGMLVENNSIEGHRDGIYFEFVTFSNIVKNRSEKNIRYGLHFMFSNDDNYQDNIFRNNGAGVAVMFSKKVTMTRNHFEENWGAAAYGILLKEIKEGTIRQNTFVKNTVGIFMEGSSRLNIEKNVFMNNGWAVKVQASCDENTFNFNNFYGNSFDVSTNGTMTLNKFSGNYWDKYEGYDLDRNGVGDVPFHPVSMYGMIIEQNPTTLILLRSFMVSLLDKAEKAIPSLTPENLIDDKPMIKPHRL</sequence>
<dbReference type="NCBIfam" id="TIGR04247">
    <property type="entry name" value="NosD_copper_fam"/>
    <property type="match status" value="1"/>
</dbReference>
<dbReference type="SUPFAM" id="SSF51126">
    <property type="entry name" value="Pectin lyase-like"/>
    <property type="match status" value="1"/>
</dbReference>
<evidence type="ECO:0000259" key="4">
    <source>
        <dbReference type="Pfam" id="PF05048"/>
    </source>
</evidence>
<proteinExistence type="predicted"/>
<evidence type="ECO:0000256" key="3">
    <source>
        <dbReference type="ARBA" id="ARBA00022786"/>
    </source>
</evidence>
<dbReference type="AlphaFoldDB" id="A0A0C1LID5"/>
<reference evidence="5 6" key="1">
    <citation type="submission" date="2014-11" db="EMBL/GenBank/DDBJ databases">
        <title>Genome sequence of Flavihumibacter solisilvae 3-3.</title>
        <authorList>
            <person name="Zhou G."/>
            <person name="Li M."/>
            <person name="Wang G."/>
        </authorList>
    </citation>
    <scope>NUCLEOTIDE SEQUENCE [LARGE SCALE GENOMIC DNA]</scope>
    <source>
        <strain evidence="5 6">3-3</strain>
    </source>
</reference>
<dbReference type="InterPro" id="IPR051550">
    <property type="entry name" value="SCF-Subunits/Alg-Epimerases"/>
</dbReference>
<dbReference type="PANTHER" id="PTHR22990">
    <property type="entry name" value="F-BOX ONLY PROTEIN"/>
    <property type="match status" value="1"/>
</dbReference>
<dbReference type="InterPro" id="IPR011050">
    <property type="entry name" value="Pectin_lyase_fold/virulence"/>
</dbReference>
<dbReference type="EMBL" id="JSVC01000008">
    <property type="protein sequence ID" value="KIC95123.1"/>
    <property type="molecule type" value="Genomic_DNA"/>
</dbReference>
<feature type="domain" description="Periplasmic copper-binding protein NosD beta helix" evidence="4">
    <location>
        <begin position="157"/>
        <end position="342"/>
    </location>
</feature>
<dbReference type="Gene3D" id="2.160.20.10">
    <property type="entry name" value="Single-stranded right-handed beta-helix, Pectin lyase-like"/>
    <property type="match status" value="1"/>
</dbReference>
<comment type="pathway">
    <text evidence="1">Protein modification; protein ubiquitination.</text>
</comment>
<dbReference type="PANTHER" id="PTHR22990:SF15">
    <property type="entry name" value="F-BOX ONLY PROTEIN 10"/>
    <property type="match status" value="1"/>
</dbReference>
<accession>A0A0C1LID5</accession>
<dbReference type="InterPro" id="IPR006626">
    <property type="entry name" value="PbH1"/>
</dbReference>
<evidence type="ECO:0000256" key="2">
    <source>
        <dbReference type="ARBA" id="ARBA00022737"/>
    </source>
</evidence>
<evidence type="ECO:0000256" key="1">
    <source>
        <dbReference type="ARBA" id="ARBA00004906"/>
    </source>
</evidence>
<dbReference type="InterPro" id="IPR022441">
    <property type="entry name" value="Para_beta_helix_rpt-2"/>
</dbReference>
<dbReference type="NCBIfam" id="TIGR03804">
    <property type="entry name" value="para_beta_helix"/>
    <property type="match status" value="2"/>
</dbReference>
<dbReference type="InterPro" id="IPR012334">
    <property type="entry name" value="Pectin_lyas_fold"/>
</dbReference>
<gene>
    <name evidence="5" type="ORF">OI18_07305</name>
</gene>
<keyword evidence="6" id="KW-1185">Reference proteome</keyword>
<comment type="caution">
    <text evidence="5">The sequence shown here is derived from an EMBL/GenBank/DDBJ whole genome shotgun (WGS) entry which is preliminary data.</text>
</comment>
<dbReference type="InterPro" id="IPR026464">
    <property type="entry name" value="NosD_copper_fam"/>
</dbReference>
<evidence type="ECO:0000313" key="6">
    <source>
        <dbReference type="Proteomes" id="UP000031408"/>
    </source>
</evidence>
<keyword evidence="3" id="KW-0833">Ubl conjugation pathway</keyword>
<name>A0A0C1LID5_9BACT</name>
<dbReference type="SMART" id="SM00710">
    <property type="entry name" value="PbH1"/>
    <property type="match status" value="9"/>
</dbReference>
<dbReference type="OrthoDB" id="9767990at2"/>
<dbReference type="RefSeq" id="WP_039138555.1">
    <property type="nucleotide sequence ID" value="NZ_JSVC01000008.1"/>
</dbReference>
<organism evidence="5 6">
    <name type="scientific">Flavihumibacter solisilvae</name>
    <dbReference type="NCBI Taxonomy" id="1349421"/>
    <lineage>
        <taxon>Bacteria</taxon>
        <taxon>Pseudomonadati</taxon>
        <taxon>Bacteroidota</taxon>
        <taxon>Chitinophagia</taxon>
        <taxon>Chitinophagales</taxon>
        <taxon>Chitinophagaceae</taxon>
        <taxon>Flavihumibacter</taxon>
    </lineage>
</organism>
<dbReference type="Pfam" id="PF05048">
    <property type="entry name" value="NosD"/>
    <property type="match status" value="1"/>
</dbReference>
<dbReference type="STRING" id="1349421.OI18_07305"/>
<keyword evidence="2" id="KW-0677">Repeat</keyword>
<evidence type="ECO:0000313" key="5">
    <source>
        <dbReference type="EMBL" id="KIC95123.1"/>
    </source>
</evidence>
<protein>
    <submittedName>
        <fullName evidence="5">Nitrous oxide reductase</fullName>
    </submittedName>
</protein>